<name>A0A101NTN1_9ACTN</name>
<evidence type="ECO:0000259" key="5">
    <source>
        <dbReference type="PROSITE" id="PS50931"/>
    </source>
</evidence>
<dbReference type="PROSITE" id="PS50931">
    <property type="entry name" value="HTH_LYSR"/>
    <property type="match status" value="1"/>
</dbReference>
<dbReference type="GO" id="GO:0032993">
    <property type="term" value="C:protein-DNA complex"/>
    <property type="evidence" value="ECO:0007669"/>
    <property type="project" value="TreeGrafter"/>
</dbReference>
<dbReference type="FunFam" id="1.10.10.10:FF:000001">
    <property type="entry name" value="LysR family transcriptional regulator"/>
    <property type="match status" value="1"/>
</dbReference>
<comment type="caution">
    <text evidence="6">The sequence shown here is derived from an EMBL/GenBank/DDBJ whole genome shotgun (WGS) entry which is preliminary data.</text>
</comment>
<evidence type="ECO:0000256" key="2">
    <source>
        <dbReference type="ARBA" id="ARBA00023015"/>
    </source>
</evidence>
<dbReference type="InterPro" id="IPR005119">
    <property type="entry name" value="LysR_subst-bd"/>
</dbReference>
<dbReference type="STRING" id="67285.AQI88_00335"/>
<dbReference type="GO" id="GO:0003700">
    <property type="term" value="F:DNA-binding transcription factor activity"/>
    <property type="evidence" value="ECO:0007669"/>
    <property type="project" value="InterPro"/>
</dbReference>
<dbReference type="Gene3D" id="3.40.190.10">
    <property type="entry name" value="Periplasmic binding protein-like II"/>
    <property type="match status" value="2"/>
</dbReference>
<accession>A0A101NTN1</accession>
<dbReference type="PANTHER" id="PTHR30346">
    <property type="entry name" value="TRANSCRIPTIONAL DUAL REGULATOR HCAR-RELATED"/>
    <property type="match status" value="1"/>
</dbReference>
<gene>
    <name evidence="6" type="ORF">AQI88_00335</name>
</gene>
<dbReference type="PANTHER" id="PTHR30346:SF0">
    <property type="entry name" value="HCA OPERON TRANSCRIPTIONAL ACTIVATOR HCAR"/>
    <property type="match status" value="1"/>
</dbReference>
<dbReference type="EMBL" id="LMWL01000001">
    <property type="protein sequence ID" value="KUM99061.1"/>
    <property type="molecule type" value="Genomic_DNA"/>
</dbReference>
<proteinExistence type="inferred from homology"/>
<protein>
    <submittedName>
        <fullName evidence="6">LysR family transcriptional regulator</fullName>
    </submittedName>
</protein>
<keyword evidence="2" id="KW-0805">Transcription regulation</keyword>
<dbReference type="SUPFAM" id="SSF53850">
    <property type="entry name" value="Periplasmic binding protein-like II"/>
    <property type="match status" value="1"/>
</dbReference>
<organism evidence="6 7">
    <name type="scientific">Streptomyces cellostaticus</name>
    <dbReference type="NCBI Taxonomy" id="67285"/>
    <lineage>
        <taxon>Bacteria</taxon>
        <taxon>Bacillati</taxon>
        <taxon>Actinomycetota</taxon>
        <taxon>Actinomycetes</taxon>
        <taxon>Kitasatosporales</taxon>
        <taxon>Streptomycetaceae</taxon>
        <taxon>Streptomyces</taxon>
    </lineage>
</organism>
<sequence length="301" mass="31624">MELRHLAAFVAVAEELHFGRAAQRLHVAQSPLSQQIRSLERDLGARLFERSTRSVRLTDAGRSLLGPAKALLADAAVVRRSVRSAQLGVVGRVSIGFAGASSYGCLPVLTRAVTTQLPGIELVLEGPTYAGEALGRIAGDVLDVGFVSLPVRRGVSARVVRVEPLMVALPDGHRLAGCAEIPLSQLASEAFVTFPASRGSAVREAMVQACRDTGFTPRIVQEAPDAYTLLALVGAGVGVGIVVASADSIRLEHVCFRRLAGSGLPTLPIALAWRTGNESAALQAVLRVAEQVLPTPTAYAD</sequence>
<dbReference type="Pfam" id="PF00126">
    <property type="entry name" value="HTH_1"/>
    <property type="match status" value="1"/>
</dbReference>
<dbReference type="CDD" id="cd08414">
    <property type="entry name" value="PBP2_LTTR_aromatics_like"/>
    <property type="match status" value="1"/>
</dbReference>
<dbReference type="Proteomes" id="UP000054241">
    <property type="component" value="Unassembled WGS sequence"/>
</dbReference>
<evidence type="ECO:0000256" key="3">
    <source>
        <dbReference type="ARBA" id="ARBA00023125"/>
    </source>
</evidence>
<reference evidence="6 7" key="1">
    <citation type="submission" date="2015-10" db="EMBL/GenBank/DDBJ databases">
        <title>Draft genome sequence of Streptomyces cellostaticus DSM 40189, type strain for the species Streptomyces cellostaticus.</title>
        <authorList>
            <person name="Ruckert C."/>
            <person name="Winkler A."/>
            <person name="Kalinowski J."/>
            <person name="Kampfer P."/>
            <person name="Glaeser S."/>
        </authorList>
    </citation>
    <scope>NUCLEOTIDE SEQUENCE [LARGE SCALE GENOMIC DNA]</scope>
    <source>
        <strain evidence="6 7">DSM 40189</strain>
    </source>
</reference>
<dbReference type="RefSeq" id="WP_066991490.1">
    <property type="nucleotide sequence ID" value="NZ_BNDU01000004.1"/>
</dbReference>
<evidence type="ECO:0000256" key="4">
    <source>
        <dbReference type="ARBA" id="ARBA00023163"/>
    </source>
</evidence>
<keyword evidence="4" id="KW-0804">Transcription</keyword>
<dbReference type="OrthoDB" id="3176554at2"/>
<dbReference type="InterPro" id="IPR036390">
    <property type="entry name" value="WH_DNA-bd_sf"/>
</dbReference>
<feature type="domain" description="HTH lysR-type" evidence="5">
    <location>
        <begin position="1"/>
        <end position="58"/>
    </location>
</feature>
<dbReference type="InterPro" id="IPR000847">
    <property type="entry name" value="LysR_HTH_N"/>
</dbReference>
<dbReference type="PRINTS" id="PR00039">
    <property type="entry name" value="HTHLYSR"/>
</dbReference>
<evidence type="ECO:0000313" key="7">
    <source>
        <dbReference type="Proteomes" id="UP000054241"/>
    </source>
</evidence>
<dbReference type="AlphaFoldDB" id="A0A101NTN1"/>
<keyword evidence="3" id="KW-0238">DNA-binding</keyword>
<keyword evidence="7" id="KW-1185">Reference proteome</keyword>
<dbReference type="SUPFAM" id="SSF46785">
    <property type="entry name" value="Winged helix' DNA-binding domain"/>
    <property type="match status" value="1"/>
</dbReference>
<evidence type="ECO:0000313" key="6">
    <source>
        <dbReference type="EMBL" id="KUM99061.1"/>
    </source>
</evidence>
<dbReference type="Pfam" id="PF03466">
    <property type="entry name" value="LysR_substrate"/>
    <property type="match status" value="1"/>
</dbReference>
<dbReference type="InterPro" id="IPR036388">
    <property type="entry name" value="WH-like_DNA-bd_sf"/>
</dbReference>
<evidence type="ECO:0000256" key="1">
    <source>
        <dbReference type="ARBA" id="ARBA00009437"/>
    </source>
</evidence>
<dbReference type="Gene3D" id="1.10.10.10">
    <property type="entry name" value="Winged helix-like DNA-binding domain superfamily/Winged helix DNA-binding domain"/>
    <property type="match status" value="1"/>
</dbReference>
<comment type="similarity">
    <text evidence="1">Belongs to the LysR transcriptional regulatory family.</text>
</comment>
<dbReference type="GO" id="GO:0003677">
    <property type="term" value="F:DNA binding"/>
    <property type="evidence" value="ECO:0007669"/>
    <property type="project" value="UniProtKB-KW"/>
</dbReference>